<accession>A0A8S5SRQ3</accession>
<name>A0A8S5SRQ3_9CAUD</name>
<sequence>MCIEKKERNNMGFFDFLFKKKEKRILPERVNVTTTIYAGPDYYTKEYVDLLLTRPTMQDFWDRSFDSPRYTDSYQTSEGYKLRELLLLVWWGNTKTGRKSSITIPKYFFSDYNLNAEKLTKEFKDKGLLLDDGERTKPSKEGKEIADKYHALWEIHSIKNFPVNLDVDFPKWDKQEFELKILRSELAYYNEHARFCRNIINYFQGINGYSNYSDINDEVNYYINNLNSDVAKINDLTEKIQILENK</sequence>
<dbReference type="EMBL" id="BK032662">
    <property type="protein sequence ID" value="DAF53725.1"/>
    <property type="molecule type" value="Genomic_DNA"/>
</dbReference>
<organism evidence="1">
    <name type="scientific">Siphoviridae sp. ctv838</name>
    <dbReference type="NCBI Taxonomy" id="2827964"/>
    <lineage>
        <taxon>Viruses</taxon>
        <taxon>Duplodnaviria</taxon>
        <taxon>Heunggongvirae</taxon>
        <taxon>Uroviricota</taxon>
        <taxon>Caudoviricetes</taxon>
    </lineage>
</organism>
<evidence type="ECO:0000313" key="1">
    <source>
        <dbReference type="EMBL" id="DAF53725.1"/>
    </source>
</evidence>
<proteinExistence type="predicted"/>
<reference evidence="1" key="1">
    <citation type="journal article" date="2021" name="Proc. Natl. Acad. Sci. U.S.A.">
        <title>A Catalog of Tens of Thousands of Viruses from Human Metagenomes Reveals Hidden Associations with Chronic Diseases.</title>
        <authorList>
            <person name="Tisza M.J."/>
            <person name="Buck C.B."/>
        </authorList>
    </citation>
    <scope>NUCLEOTIDE SEQUENCE</scope>
    <source>
        <strain evidence="1">Ctv838</strain>
    </source>
</reference>
<protein>
    <submittedName>
        <fullName evidence="1">Uncharacterized protein</fullName>
    </submittedName>
</protein>